<evidence type="ECO:0000259" key="2">
    <source>
        <dbReference type="PROSITE" id="PS50943"/>
    </source>
</evidence>
<protein>
    <recommendedName>
        <fullName evidence="2">HTH cro/C1-type domain-containing protein</fullName>
    </recommendedName>
</protein>
<feature type="domain" description="HTH cro/C1-type" evidence="2">
    <location>
        <begin position="20"/>
        <end position="53"/>
    </location>
</feature>
<dbReference type="InterPro" id="IPR013783">
    <property type="entry name" value="Ig-like_fold"/>
</dbReference>
<dbReference type="CDD" id="cd00093">
    <property type="entry name" value="HTH_XRE"/>
    <property type="match status" value="1"/>
</dbReference>
<dbReference type="PANTHER" id="PTHR34475">
    <property type="match status" value="1"/>
</dbReference>
<dbReference type="PROSITE" id="PS50943">
    <property type="entry name" value="HTH_CROC1"/>
    <property type="match status" value="1"/>
</dbReference>
<accession>A0A1F5SCP4</accession>
<dbReference type="STRING" id="1797989.A3H66_00465"/>
<evidence type="ECO:0000313" key="3">
    <source>
        <dbReference type="EMBL" id="OGF24041.1"/>
    </source>
</evidence>
<gene>
    <name evidence="3" type="ORF">A3H66_00465</name>
</gene>
<feature type="transmembrane region" description="Helical" evidence="1">
    <location>
        <begin position="116"/>
        <end position="135"/>
    </location>
</feature>
<dbReference type="Proteomes" id="UP000178783">
    <property type="component" value="Unassembled WGS sequence"/>
</dbReference>
<keyword evidence="1" id="KW-1133">Transmembrane helix</keyword>
<evidence type="ECO:0000313" key="4">
    <source>
        <dbReference type="Proteomes" id="UP000178783"/>
    </source>
</evidence>
<dbReference type="InterPro" id="IPR050400">
    <property type="entry name" value="Bact_Cytoskel_RodZ"/>
</dbReference>
<name>A0A1F5SCP4_9BACT</name>
<dbReference type="SMART" id="SM00530">
    <property type="entry name" value="HTH_XRE"/>
    <property type="match status" value="1"/>
</dbReference>
<dbReference type="Pfam" id="PF09136">
    <property type="entry name" value="Glucodextran_B"/>
    <property type="match status" value="1"/>
</dbReference>
<keyword evidence="1" id="KW-0812">Transmembrane</keyword>
<comment type="caution">
    <text evidence="3">The sequence shown here is derived from an EMBL/GenBank/DDBJ whole genome shotgun (WGS) entry which is preliminary data.</text>
</comment>
<dbReference type="GO" id="GO:0003677">
    <property type="term" value="F:DNA binding"/>
    <property type="evidence" value="ECO:0007669"/>
    <property type="project" value="InterPro"/>
</dbReference>
<dbReference type="EMBL" id="MFFW01000039">
    <property type="protein sequence ID" value="OGF24041.1"/>
    <property type="molecule type" value="Genomic_DNA"/>
</dbReference>
<reference evidence="3 4" key="1">
    <citation type="journal article" date="2016" name="Nat. Commun.">
        <title>Thousands of microbial genomes shed light on interconnected biogeochemical processes in an aquifer system.</title>
        <authorList>
            <person name="Anantharaman K."/>
            <person name="Brown C.T."/>
            <person name="Hug L.A."/>
            <person name="Sharon I."/>
            <person name="Castelle C.J."/>
            <person name="Probst A.J."/>
            <person name="Thomas B.C."/>
            <person name="Singh A."/>
            <person name="Wilkins M.J."/>
            <person name="Karaoz U."/>
            <person name="Brodie E.L."/>
            <person name="Williams K.H."/>
            <person name="Hubbard S.S."/>
            <person name="Banfield J.F."/>
        </authorList>
    </citation>
    <scope>NUCLEOTIDE SEQUENCE [LARGE SCALE GENOMIC DNA]</scope>
</reference>
<evidence type="ECO:0000256" key="1">
    <source>
        <dbReference type="SAM" id="Phobius"/>
    </source>
</evidence>
<sequence>MNFFRSNKIYLDSETVAERLRSRRQAKNFKLKEAAKKLNISEKYLNNLEKGEYGQLPHGVYGKNFLREYALFLGLDYGRLAKDYEAEISVLEPKRRKEIFSKQIIKRRYFLALPKILKNIIIFLVIVICFIYLGYRINKIISSPLLLVNNPGLDIITDQTSILVTGKTETEANLTINGESVLSDKNGDFFQLINLKNGLNLITVTARKKYSRRHTIIRQILVNK</sequence>
<keyword evidence="1" id="KW-0472">Membrane</keyword>
<organism evidence="3 4">
    <name type="scientific">Candidatus Falkowbacteria bacterium RIFCSPLOWO2_02_FULL_45_21</name>
    <dbReference type="NCBI Taxonomy" id="1797989"/>
    <lineage>
        <taxon>Bacteria</taxon>
        <taxon>Candidatus Falkowiibacteriota</taxon>
    </lineage>
</organism>
<dbReference type="Gene3D" id="2.60.40.10">
    <property type="entry name" value="Immunoglobulins"/>
    <property type="match status" value="1"/>
</dbReference>
<dbReference type="Gene3D" id="1.10.260.40">
    <property type="entry name" value="lambda repressor-like DNA-binding domains"/>
    <property type="match status" value="1"/>
</dbReference>
<dbReference type="SUPFAM" id="SSF47413">
    <property type="entry name" value="lambda repressor-like DNA-binding domains"/>
    <property type="match status" value="1"/>
</dbReference>
<dbReference type="InterPro" id="IPR010982">
    <property type="entry name" value="Lambda_DNA-bd_dom_sf"/>
</dbReference>
<proteinExistence type="predicted"/>
<dbReference type="Pfam" id="PF13413">
    <property type="entry name" value="HTH_25"/>
    <property type="match status" value="1"/>
</dbReference>
<dbReference type="InterPro" id="IPR001387">
    <property type="entry name" value="Cro/C1-type_HTH"/>
</dbReference>
<dbReference type="AlphaFoldDB" id="A0A1F5SCP4"/>
<dbReference type="PANTHER" id="PTHR34475:SF1">
    <property type="entry name" value="CYTOSKELETON PROTEIN RODZ"/>
    <property type="match status" value="1"/>
</dbReference>